<evidence type="ECO:0000256" key="1">
    <source>
        <dbReference type="SAM" id="MobiDB-lite"/>
    </source>
</evidence>
<feature type="region of interest" description="Disordered" evidence="1">
    <location>
        <begin position="263"/>
        <end position="294"/>
    </location>
</feature>
<evidence type="ECO:0008006" key="4">
    <source>
        <dbReference type="Google" id="ProtNLM"/>
    </source>
</evidence>
<evidence type="ECO:0000313" key="2">
    <source>
        <dbReference type="EMBL" id="CEJ92841.1"/>
    </source>
</evidence>
<reference evidence="2 3" key="1">
    <citation type="journal article" date="2015" name="Genome Announc.">
        <title>Draft Genome Sequence and Gene Annotation of the Entomopathogenic Fungus Verticillium hemipterigenum.</title>
        <authorList>
            <person name="Horn F."/>
            <person name="Habel A."/>
            <person name="Scharf D.H."/>
            <person name="Dworschak J."/>
            <person name="Brakhage A.A."/>
            <person name="Guthke R."/>
            <person name="Hertweck C."/>
            <person name="Linde J."/>
        </authorList>
    </citation>
    <scope>NUCLEOTIDE SEQUENCE [LARGE SCALE GENOMIC DNA]</scope>
</reference>
<feature type="compositionally biased region" description="Polar residues" evidence="1">
    <location>
        <begin position="272"/>
        <end position="290"/>
    </location>
</feature>
<gene>
    <name evidence="2" type="ORF">VHEMI08469</name>
</gene>
<dbReference type="Gene3D" id="3.40.50.11960">
    <property type="match status" value="1"/>
</dbReference>
<keyword evidence="3" id="KW-1185">Reference proteome</keyword>
<dbReference type="AlphaFoldDB" id="A0A0A1T6U1"/>
<organism evidence="2 3">
    <name type="scientific">[Torrubiella] hemipterigena</name>
    <dbReference type="NCBI Taxonomy" id="1531966"/>
    <lineage>
        <taxon>Eukaryota</taxon>
        <taxon>Fungi</taxon>
        <taxon>Dikarya</taxon>
        <taxon>Ascomycota</taxon>
        <taxon>Pezizomycotina</taxon>
        <taxon>Sordariomycetes</taxon>
        <taxon>Hypocreomycetidae</taxon>
        <taxon>Hypocreales</taxon>
        <taxon>Clavicipitaceae</taxon>
        <taxon>Clavicipitaceae incertae sedis</taxon>
        <taxon>'Torrubiella' clade</taxon>
    </lineage>
</organism>
<dbReference type="Pfam" id="PF10199">
    <property type="entry name" value="Adaptin_binding"/>
    <property type="match status" value="1"/>
</dbReference>
<proteinExistence type="predicted"/>
<name>A0A0A1T6U1_9HYPO</name>
<dbReference type="Proteomes" id="UP000039046">
    <property type="component" value="Unassembled WGS sequence"/>
</dbReference>
<dbReference type="PANTHER" id="PTHR28043:SF1">
    <property type="entry name" value="INCREASED RECOMBINATION CENTERS PROTEIN 6"/>
    <property type="match status" value="1"/>
</dbReference>
<dbReference type="STRING" id="1531966.A0A0A1T6U1"/>
<dbReference type="PANTHER" id="PTHR28043">
    <property type="entry name" value="INCREASED RECOMBINATION CENTERS PROTEIN 6"/>
    <property type="match status" value="1"/>
</dbReference>
<dbReference type="GO" id="GO:0016192">
    <property type="term" value="P:vesicle-mediated transport"/>
    <property type="evidence" value="ECO:0007669"/>
    <property type="project" value="InterPro"/>
</dbReference>
<accession>A0A0A1T6U1</accession>
<dbReference type="InterPro" id="IPR034627">
    <property type="entry name" value="Irc6"/>
</dbReference>
<dbReference type="HOGENOM" id="CLU_031716_1_0_1"/>
<dbReference type="OrthoDB" id="10261384at2759"/>
<sequence>MHPSATAEVRNPRRILAVSLQDHESHLLRVITGPLAAYPIPRIGVEHGRLTACTELTGTSLISSSPTAGSSHTLNLKTRYYKASIPLWLDLIESPVEWSTSFLSSEATEVLSVLGGIILVFATPEKGQEDKVRDLIQHVGQVVHQGLGGWEWDGVKLAVGVGEGEGDEWDELCAGAGIEYVQIGGSRGAALQEFGEKSGVPRIIEALEANDWAQPDEPMLSELETASEATTQDHDHDLDPDNLDFGFDKADMEGLRRAIWGFGDADPPVGSRTDSPAPATTNSNINTNDGTSREAATAAAAAAAAAKENEELTEDDIAKVESMMRRLQAARETGQGMSEAERKRFAARAVREVMKDL</sequence>
<evidence type="ECO:0000313" key="3">
    <source>
        <dbReference type="Proteomes" id="UP000039046"/>
    </source>
</evidence>
<protein>
    <recommendedName>
        <fullName evidence="4">Alpha and gamma adaptin binding protein p34</fullName>
    </recommendedName>
</protein>
<dbReference type="EMBL" id="CDHN01000005">
    <property type="protein sequence ID" value="CEJ92841.1"/>
    <property type="molecule type" value="Genomic_DNA"/>
</dbReference>
<dbReference type="GO" id="GO:0030674">
    <property type="term" value="F:protein-macromolecule adaptor activity"/>
    <property type="evidence" value="ECO:0007669"/>
    <property type="project" value="TreeGrafter"/>
</dbReference>